<feature type="compositionally biased region" description="Basic and acidic residues" evidence="1">
    <location>
        <begin position="133"/>
        <end position="145"/>
    </location>
</feature>
<sequence length="252" mass="28169">MNSTRASMEEAVPAQTTPTQISNPPTAAQCPPPQPPQPPAPTPSLPPKIKKRPLDSSSIHIQNPKYFKMRAVLKELRPHFVEVMRTPDFRNCKAAHEIQEQMKLLMELYKVITTETVSVSKNIQQEGDTLSGENRDGQKLREQPQDLKPTMEQPQQDRVFSKPSEKKILSGIASEKQQGAEDGQSHGKYVVGGSAFGWNFVTFPGNEPVYYGVTKDSFRTSSLAKNPKEELGMLREVKKIEGIELLTEVKES</sequence>
<protein>
    <submittedName>
        <fullName evidence="3">Shootin-1-like</fullName>
    </submittedName>
</protein>
<dbReference type="OrthoDB" id="672903at2759"/>
<dbReference type="RefSeq" id="XP_035547517.1">
    <property type="nucleotide sequence ID" value="XM_035691624.1"/>
</dbReference>
<dbReference type="GeneID" id="108996077"/>
<evidence type="ECO:0000313" key="2">
    <source>
        <dbReference type="Proteomes" id="UP000235220"/>
    </source>
</evidence>
<accession>A0A6P9EY72</accession>
<organism evidence="2 3">
    <name type="scientific">Juglans regia</name>
    <name type="common">English walnut</name>
    <dbReference type="NCBI Taxonomy" id="51240"/>
    <lineage>
        <taxon>Eukaryota</taxon>
        <taxon>Viridiplantae</taxon>
        <taxon>Streptophyta</taxon>
        <taxon>Embryophyta</taxon>
        <taxon>Tracheophyta</taxon>
        <taxon>Spermatophyta</taxon>
        <taxon>Magnoliopsida</taxon>
        <taxon>eudicotyledons</taxon>
        <taxon>Gunneridae</taxon>
        <taxon>Pentapetalae</taxon>
        <taxon>rosids</taxon>
        <taxon>fabids</taxon>
        <taxon>Fagales</taxon>
        <taxon>Juglandaceae</taxon>
        <taxon>Juglans</taxon>
    </lineage>
</organism>
<evidence type="ECO:0000256" key="1">
    <source>
        <dbReference type="SAM" id="MobiDB-lite"/>
    </source>
</evidence>
<dbReference type="Proteomes" id="UP000235220">
    <property type="component" value="Chromosome 7"/>
</dbReference>
<dbReference type="AlphaFoldDB" id="A0A6P9EY72"/>
<feature type="region of interest" description="Disordered" evidence="1">
    <location>
        <begin position="123"/>
        <end position="162"/>
    </location>
</feature>
<evidence type="ECO:0000313" key="3">
    <source>
        <dbReference type="RefSeq" id="XP_035547517.1"/>
    </source>
</evidence>
<dbReference type="FunCoup" id="A0A6P9EY72">
    <property type="interactions" value="2009"/>
</dbReference>
<dbReference type="PANTHER" id="PTHR35459">
    <property type="entry name" value="T1N6.14 PROTEIN"/>
    <property type="match status" value="1"/>
</dbReference>
<feature type="compositionally biased region" description="Polar residues" evidence="1">
    <location>
        <begin position="123"/>
        <end position="132"/>
    </location>
</feature>
<gene>
    <name evidence="3" type="primary">LOC108996077</name>
</gene>
<reference evidence="3" key="1">
    <citation type="submission" date="2025-08" db="UniProtKB">
        <authorList>
            <consortium name="RefSeq"/>
        </authorList>
    </citation>
    <scope>IDENTIFICATION</scope>
    <source>
        <tissue evidence="3">Leaves</tissue>
    </source>
</reference>
<dbReference type="InParanoid" id="A0A6P9EY72"/>
<keyword evidence="2" id="KW-1185">Reference proteome</keyword>
<feature type="compositionally biased region" description="Polar residues" evidence="1">
    <location>
        <begin position="14"/>
        <end position="23"/>
    </location>
</feature>
<dbReference type="KEGG" id="jre:108996077"/>
<feature type="region of interest" description="Disordered" evidence="1">
    <location>
        <begin position="1"/>
        <end position="62"/>
    </location>
</feature>
<dbReference type="PANTHER" id="PTHR35459:SF2">
    <property type="entry name" value="T1N6.14 PROTEIN"/>
    <property type="match status" value="1"/>
</dbReference>
<feature type="compositionally biased region" description="Pro residues" evidence="1">
    <location>
        <begin position="30"/>
        <end position="46"/>
    </location>
</feature>
<name>A0A6P9EY72_JUGRE</name>
<proteinExistence type="predicted"/>